<organism evidence="1 2">
    <name type="scientific">Aspergillus tamarii</name>
    <dbReference type="NCBI Taxonomy" id="41984"/>
    <lineage>
        <taxon>Eukaryota</taxon>
        <taxon>Fungi</taxon>
        <taxon>Dikarya</taxon>
        <taxon>Ascomycota</taxon>
        <taxon>Pezizomycotina</taxon>
        <taxon>Eurotiomycetes</taxon>
        <taxon>Eurotiomycetidae</taxon>
        <taxon>Eurotiales</taxon>
        <taxon>Aspergillaceae</taxon>
        <taxon>Aspergillus</taxon>
        <taxon>Aspergillus subgen. Circumdati</taxon>
    </lineage>
</organism>
<sequence length="178" mass="19793">MSPLHRLERRLARDLGMDPDVPLPIETIEPTVTPPWWHPPDSVIAESRDAAIEEHGRLQPNTTFLAYTDGSGYNGGIGAAAVLRRKSCIYPLGRDTTHTVYSAELAGIELALGLAEAENPIRSTLTTDKPRDLVVLTDNQAAIRACVEPRRQSGQTHIKQIVQQVDRMRQTGWKIRLQ</sequence>
<keyword evidence="2" id="KW-1185">Reference proteome</keyword>
<accession>A0A5N6VBQ3</accession>
<dbReference type="SUPFAM" id="SSF53098">
    <property type="entry name" value="Ribonuclease H-like"/>
    <property type="match status" value="1"/>
</dbReference>
<gene>
    <name evidence="1" type="ORF">BDV40DRAFT_98298</name>
</gene>
<name>A0A5N6VBQ3_ASPTM</name>
<dbReference type="AlphaFoldDB" id="A0A5N6VBQ3"/>
<dbReference type="OrthoDB" id="4509585at2759"/>
<dbReference type="CDD" id="cd09276">
    <property type="entry name" value="Rnase_HI_RT_non_LTR"/>
    <property type="match status" value="1"/>
</dbReference>
<proteinExistence type="predicted"/>
<dbReference type="GO" id="GO:0003676">
    <property type="term" value="F:nucleic acid binding"/>
    <property type="evidence" value="ECO:0007669"/>
    <property type="project" value="InterPro"/>
</dbReference>
<protein>
    <submittedName>
        <fullName evidence="1">Uncharacterized protein</fullName>
    </submittedName>
</protein>
<reference evidence="1 2" key="1">
    <citation type="submission" date="2019-04" db="EMBL/GenBank/DDBJ databases">
        <title>Friends and foes A comparative genomics study of 23 Aspergillus species from section Flavi.</title>
        <authorList>
            <consortium name="DOE Joint Genome Institute"/>
            <person name="Kjaerbolling I."/>
            <person name="Vesth T."/>
            <person name="Frisvad J.C."/>
            <person name="Nybo J.L."/>
            <person name="Theobald S."/>
            <person name="Kildgaard S."/>
            <person name="Isbrandt T."/>
            <person name="Kuo A."/>
            <person name="Sato A."/>
            <person name="Lyhne E.K."/>
            <person name="Kogle M.E."/>
            <person name="Wiebenga A."/>
            <person name="Kun R.S."/>
            <person name="Lubbers R.J."/>
            <person name="Makela M.R."/>
            <person name="Barry K."/>
            <person name="Chovatia M."/>
            <person name="Clum A."/>
            <person name="Daum C."/>
            <person name="Haridas S."/>
            <person name="He G."/>
            <person name="LaButti K."/>
            <person name="Lipzen A."/>
            <person name="Mondo S."/>
            <person name="Riley R."/>
            <person name="Salamov A."/>
            <person name="Simmons B.A."/>
            <person name="Magnuson J.K."/>
            <person name="Henrissat B."/>
            <person name="Mortensen U.H."/>
            <person name="Larsen T.O."/>
            <person name="Devries R.P."/>
            <person name="Grigoriev I.V."/>
            <person name="Machida M."/>
            <person name="Baker S.E."/>
            <person name="Andersen M.R."/>
        </authorList>
    </citation>
    <scope>NUCLEOTIDE SEQUENCE [LARGE SCALE GENOMIC DNA]</scope>
    <source>
        <strain evidence="1 2">CBS 117626</strain>
    </source>
</reference>
<dbReference type="Proteomes" id="UP000326950">
    <property type="component" value="Unassembled WGS sequence"/>
</dbReference>
<dbReference type="InterPro" id="IPR036397">
    <property type="entry name" value="RNaseH_sf"/>
</dbReference>
<dbReference type="InterPro" id="IPR012337">
    <property type="entry name" value="RNaseH-like_sf"/>
</dbReference>
<dbReference type="EMBL" id="ML738586">
    <property type="protein sequence ID" value="KAE8168382.1"/>
    <property type="molecule type" value="Genomic_DNA"/>
</dbReference>
<evidence type="ECO:0000313" key="1">
    <source>
        <dbReference type="EMBL" id="KAE8168382.1"/>
    </source>
</evidence>
<dbReference type="Gene3D" id="3.30.420.10">
    <property type="entry name" value="Ribonuclease H-like superfamily/Ribonuclease H"/>
    <property type="match status" value="1"/>
</dbReference>
<evidence type="ECO:0000313" key="2">
    <source>
        <dbReference type="Proteomes" id="UP000326950"/>
    </source>
</evidence>